<evidence type="ECO:0000313" key="2">
    <source>
        <dbReference type="Proteomes" id="UP000769157"/>
    </source>
</evidence>
<dbReference type="Proteomes" id="UP000769157">
    <property type="component" value="Unassembled WGS sequence"/>
</dbReference>
<reference evidence="1" key="1">
    <citation type="journal article" date="2021" name="Open Biol.">
        <title>Shared evolutionary footprints suggest mitochondrial oxidative damage underlies multiple complex I losses in fungi.</title>
        <authorList>
            <person name="Schikora-Tamarit M.A."/>
            <person name="Marcet-Houben M."/>
            <person name="Nosek J."/>
            <person name="Gabaldon T."/>
        </authorList>
    </citation>
    <scope>NUCLEOTIDE SEQUENCE</scope>
    <source>
        <strain evidence="1">CBS6075</strain>
    </source>
</reference>
<reference evidence="1" key="2">
    <citation type="submission" date="2021-01" db="EMBL/GenBank/DDBJ databases">
        <authorList>
            <person name="Schikora-Tamarit M.A."/>
        </authorList>
    </citation>
    <scope>NUCLEOTIDE SEQUENCE</scope>
    <source>
        <strain evidence="1">CBS6075</strain>
    </source>
</reference>
<proteinExistence type="predicted"/>
<evidence type="ECO:0000313" key="1">
    <source>
        <dbReference type="EMBL" id="KAH3661844.1"/>
    </source>
</evidence>
<dbReference type="RefSeq" id="XP_046058948.1">
    <property type="nucleotide sequence ID" value="XM_046207268.1"/>
</dbReference>
<keyword evidence="2" id="KW-1185">Reference proteome</keyword>
<dbReference type="AlphaFoldDB" id="A0A9P8NZD4"/>
<dbReference type="EMBL" id="JAEUBE010000414">
    <property type="protein sequence ID" value="KAH3661844.1"/>
    <property type="molecule type" value="Genomic_DNA"/>
</dbReference>
<gene>
    <name evidence="1" type="ORF">OGAPHI_006022</name>
</gene>
<name>A0A9P8NZD4_9ASCO</name>
<accession>A0A9P8NZD4</accession>
<organism evidence="1 2">
    <name type="scientific">Ogataea philodendri</name>
    <dbReference type="NCBI Taxonomy" id="1378263"/>
    <lineage>
        <taxon>Eukaryota</taxon>
        <taxon>Fungi</taxon>
        <taxon>Dikarya</taxon>
        <taxon>Ascomycota</taxon>
        <taxon>Saccharomycotina</taxon>
        <taxon>Pichiomycetes</taxon>
        <taxon>Pichiales</taxon>
        <taxon>Pichiaceae</taxon>
        <taxon>Ogataea</taxon>
    </lineage>
</organism>
<dbReference type="GeneID" id="70237986"/>
<sequence length="208" mass="22574">MDENPDLILSINSYPSRQGKSKYKVRGLRKHLGSTNNALPCTNKQVSTAFNTHPFDYTSNLELGESLGLGLGRSNLHNVESHSLGDWSTLTNSNNVTLLDSESWRNVSSEVLVSLLVSVVFWNVVQVVSSDDDGSVHFGGHNSSGQDSTSDRDGTGEWTLLVNVSTLDGGLRSLESQSDVLVPSLGSSRGLSLWVGEDVWLLNVRTLN</sequence>
<comment type="caution">
    <text evidence="1">The sequence shown here is derived from an EMBL/GenBank/DDBJ whole genome shotgun (WGS) entry which is preliminary data.</text>
</comment>
<protein>
    <submittedName>
        <fullName evidence="1">Uncharacterized protein</fullName>
    </submittedName>
</protein>
<dbReference type="OrthoDB" id="10607372at2759"/>